<gene>
    <name evidence="1" type="ORF">Cadr_000020447</name>
</gene>
<protein>
    <submittedName>
        <fullName evidence="1">Uncharacterized protein</fullName>
    </submittedName>
</protein>
<keyword evidence="2" id="KW-1185">Reference proteome</keyword>
<name>A0A5N4D0E1_CAMDR</name>
<organism evidence="1 2">
    <name type="scientific">Camelus dromedarius</name>
    <name type="common">Dromedary</name>
    <name type="synonym">Arabian camel</name>
    <dbReference type="NCBI Taxonomy" id="9838"/>
    <lineage>
        <taxon>Eukaryota</taxon>
        <taxon>Metazoa</taxon>
        <taxon>Chordata</taxon>
        <taxon>Craniata</taxon>
        <taxon>Vertebrata</taxon>
        <taxon>Euteleostomi</taxon>
        <taxon>Mammalia</taxon>
        <taxon>Eutheria</taxon>
        <taxon>Laurasiatheria</taxon>
        <taxon>Artiodactyla</taxon>
        <taxon>Tylopoda</taxon>
        <taxon>Camelidae</taxon>
        <taxon>Camelus</taxon>
    </lineage>
</organism>
<proteinExistence type="predicted"/>
<dbReference type="Proteomes" id="UP000299084">
    <property type="component" value="Unassembled WGS sequence"/>
</dbReference>
<evidence type="ECO:0000313" key="2">
    <source>
        <dbReference type="Proteomes" id="UP000299084"/>
    </source>
</evidence>
<dbReference type="AlphaFoldDB" id="A0A5N4D0E1"/>
<reference evidence="1 2" key="1">
    <citation type="journal article" date="2019" name="Mol. Ecol. Resour.">
        <title>Improving Illumina assemblies with Hi-C and long reads: an example with the North African dromedary.</title>
        <authorList>
            <person name="Elbers J.P."/>
            <person name="Rogers M.F."/>
            <person name="Perelman P.L."/>
            <person name="Proskuryakova A.A."/>
            <person name="Serdyukova N.A."/>
            <person name="Johnson W.E."/>
            <person name="Horin P."/>
            <person name="Corander J."/>
            <person name="Murphy D."/>
            <person name="Burger P.A."/>
        </authorList>
    </citation>
    <scope>NUCLEOTIDE SEQUENCE [LARGE SCALE GENOMIC DNA]</scope>
    <source>
        <strain evidence="1">Drom800</strain>
        <tissue evidence="1">Blood</tissue>
    </source>
</reference>
<evidence type="ECO:0000313" key="1">
    <source>
        <dbReference type="EMBL" id="KAB1264546.1"/>
    </source>
</evidence>
<sequence>MSSTLCPSSWGLHTDSALPVRPLGGKCWGALSVFAHLVSISRVPVECPALGQRLGVTGGTDDELACSFLP</sequence>
<dbReference type="EMBL" id="JWIN03000017">
    <property type="protein sequence ID" value="KAB1264546.1"/>
    <property type="molecule type" value="Genomic_DNA"/>
</dbReference>
<comment type="caution">
    <text evidence="1">The sequence shown here is derived from an EMBL/GenBank/DDBJ whole genome shotgun (WGS) entry which is preliminary data.</text>
</comment>
<accession>A0A5N4D0E1</accession>